<proteinExistence type="predicted"/>
<evidence type="ECO:0000259" key="4">
    <source>
        <dbReference type="PROSITE" id="PS51914"/>
    </source>
</evidence>
<protein>
    <recommendedName>
        <fullName evidence="7">MRH domain-containing protein</fullName>
    </recommendedName>
</protein>
<feature type="domain" description="MRH" evidence="4">
    <location>
        <begin position="48"/>
        <end position="150"/>
    </location>
</feature>
<keyword evidence="1" id="KW-0732">Signal</keyword>
<dbReference type="SUPFAM" id="SSF50911">
    <property type="entry name" value="Mannose 6-phosphate receptor domain"/>
    <property type="match status" value="1"/>
</dbReference>
<dbReference type="GO" id="GO:0005794">
    <property type="term" value="C:Golgi apparatus"/>
    <property type="evidence" value="ECO:0007669"/>
    <property type="project" value="TreeGrafter"/>
</dbReference>
<dbReference type="Proteomes" id="UP001186944">
    <property type="component" value="Unassembled WGS sequence"/>
</dbReference>
<dbReference type="InterPro" id="IPR044865">
    <property type="entry name" value="MRH_dom"/>
</dbReference>
<evidence type="ECO:0000256" key="1">
    <source>
        <dbReference type="ARBA" id="ARBA00022729"/>
    </source>
</evidence>
<evidence type="ECO:0000259" key="3">
    <source>
        <dbReference type="PROSITE" id="PS51912"/>
    </source>
</evidence>
<evidence type="ECO:0000313" key="5">
    <source>
        <dbReference type="EMBL" id="KAK3091220.1"/>
    </source>
</evidence>
<evidence type="ECO:0000256" key="2">
    <source>
        <dbReference type="ARBA" id="ARBA00023157"/>
    </source>
</evidence>
<dbReference type="PANTHER" id="PTHR12630">
    <property type="entry name" value="N-LINKED OLIGOSACCHARIDE PROCESSING"/>
    <property type="match status" value="1"/>
</dbReference>
<feature type="domain" description="DMAP1-binding" evidence="3">
    <location>
        <begin position="155"/>
        <end position="268"/>
    </location>
</feature>
<dbReference type="EMBL" id="VSWD01000010">
    <property type="protein sequence ID" value="KAK3091220.1"/>
    <property type="molecule type" value="Genomic_DNA"/>
</dbReference>
<accession>A0AA88XSU3</accession>
<dbReference type="PANTHER" id="PTHR12630:SF6">
    <property type="entry name" value="N-ACETYLGLUCOSAMINE-1-PHOSPHOTRANSFERASE SUBUNIT GAMMA"/>
    <property type="match status" value="1"/>
</dbReference>
<dbReference type="InterPro" id="IPR036607">
    <property type="entry name" value="PRKCSH"/>
</dbReference>
<name>A0AA88XSU3_PINIB</name>
<dbReference type="InterPro" id="IPR009011">
    <property type="entry name" value="Man6P_isomerase_rcpt-bd_dom_sf"/>
</dbReference>
<evidence type="ECO:0000313" key="6">
    <source>
        <dbReference type="Proteomes" id="UP001186944"/>
    </source>
</evidence>
<dbReference type="PROSITE" id="PS51912">
    <property type="entry name" value="DMAP1_BIND"/>
    <property type="match status" value="1"/>
</dbReference>
<dbReference type="AlphaFoldDB" id="A0AA88XSU3"/>
<dbReference type="Pfam" id="PF13015">
    <property type="entry name" value="PRKCSH_1"/>
    <property type="match status" value="1"/>
</dbReference>
<sequence length="268" mass="31615">MKIVEEPSNYGLNNYQFGNSIQNDDVKLKMRIKPSNFSGPLHFKRFVGNCFKKEIDSYKYELCPFYNVTQREMTYRWNPFHGVLGVWQEWEISNNTFVTMVMREGEKCGNIYRTVKVKFKCGEKHEILNVTEPSTCNYEMWFSTPFVCHKLSMLVYPTLSESLQSEWDSIERDLYTKDITQKGYDKRLRKLFEKAGYYLSKATQEQISASAIQKEETEEKEEKGEFESLGKCTEEYKKLKKEIEGLRTVLALKDSKEGMRHKPSHNLE</sequence>
<dbReference type="InterPro" id="IPR010506">
    <property type="entry name" value="DMAP1-bd"/>
</dbReference>
<gene>
    <name evidence="5" type="ORF">FSP39_018038</name>
</gene>
<comment type="caution">
    <text evidence="5">The sequence shown here is derived from an EMBL/GenBank/DDBJ whole genome shotgun (WGS) entry which is preliminary data.</text>
</comment>
<organism evidence="5 6">
    <name type="scientific">Pinctada imbricata</name>
    <name type="common">Atlantic pearl-oyster</name>
    <name type="synonym">Pinctada martensii</name>
    <dbReference type="NCBI Taxonomy" id="66713"/>
    <lineage>
        <taxon>Eukaryota</taxon>
        <taxon>Metazoa</taxon>
        <taxon>Spiralia</taxon>
        <taxon>Lophotrochozoa</taxon>
        <taxon>Mollusca</taxon>
        <taxon>Bivalvia</taxon>
        <taxon>Autobranchia</taxon>
        <taxon>Pteriomorphia</taxon>
        <taxon>Pterioida</taxon>
        <taxon>Pterioidea</taxon>
        <taxon>Pteriidae</taxon>
        <taxon>Pinctada</taxon>
    </lineage>
</organism>
<evidence type="ECO:0008006" key="7">
    <source>
        <dbReference type="Google" id="ProtNLM"/>
    </source>
</evidence>
<keyword evidence="6" id="KW-1185">Reference proteome</keyword>
<reference evidence="5" key="1">
    <citation type="submission" date="2019-08" db="EMBL/GenBank/DDBJ databases">
        <title>The improved chromosome-level genome for the pearl oyster Pinctada fucata martensii using PacBio sequencing and Hi-C.</title>
        <authorList>
            <person name="Zheng Z."/>
        </authorList>
    </citation>
    <scope>NUCLEOTIDE SEQUENCE</scope>
    <source>
        <strain evidence="5">ZZ-2019</strain>
        <tissue evidence="5">Adductor muscle</tissue>
    </source>
</reference>
<dbReference type="Gene3D" id="2.70.130.10">
    <property type="entry name" value="Mannose-6-phosphate receptor binding domain"/>
    <property type="match status" value="1"/>
</dbReference>
<dbReference type="PROSITE" id="PS51914">
    <property type="entry name" value="MRH"/>
    <property type="match status" value="1"/>
</dbReference>
<keyword evidence="2" id="KW-1015">Disulfide bond</keyword>
<dbReference type="InterPro" id="IPR039794">
    <property type="entry name" value="Gtb1-like"/>
</dbReference>